<sequence>MAERKQLRCNNSILDYDNAMMVVIGTDDDTGICYYEVSLPVDLGTSEPKSLASESLREAYAAPLDARAEIIQARFVPNILASWNAILASPEFEKGRGSAFLKVLGANAGIILKCTDMALAGEEFNVNEAGLQATCNLSEDKRVYVLASSFANVSVESRIPLA</sequence>
<accession>A0AAU8D063</accession>
<protein>
    <submittedName>
        <fullName evidence="1">Uncharacterized protein</fullName>
    </submittedName>
</protein>
<dbReference type="EMBL" id="CP159256">
    <property type="protein sequence ID" value="XCG52461.1"/>
    <property type="molecule type" value="Genomic_DNA"/>
</dbReference>
<reference evidence="1" key="1">
    <citation type="submission" date="2024-06" db="EMBL/GenBank/DDBJ databases">
        <title>Mesorhizobium karijinii sp. nov., a symbiont of the iconic Swainsona formosa from arid Australia.</title>
        <authorList>
            <person name="Hill Y.J."/>
            <person name="Watkin E.L.J."/>
            <person name="O'Hara G.W."/>
            <person name="Terpolilli J."/>
            <person name="Tye M.L."/>
            <person name="Kohlmeier M.G."/>
        </authorList>
    </citation>
    <scope>NUCLEOTIDE SEQUENCE</scope>
    <source>
        <strain evidence="1">WSM2240</strain>
        <plasmid evidence="1">pMk2240A</plasmid>
    </source>
</reference>
<dbReference type="AlphaFoldDB" id="A0AAU8D063"/>
<geneLocation type="plasmid" evidence="1">
    <name>pMk2240A</name>
</geneLocation>
<gene>
    <name evidence="1" type="ORF">ABVK50_30440</name>
</gene>
<organism evidence="1">
    <name type="scientific">Mesorhizobium sp. WSM2240</name>
    <dbReference type="NCBI Taxonomy" id="3228851"/>
    <lineage>
        <taxon>Bacteria</taxon>
        <taxon>Pseudomonadati</taxon>
        <taxon>Pseudomonadota</taxon>
        <taxon>Alphaproteobacteria</taxon>
        <taxon>Hyphomicrobiales</taxon>
        <taxon>Phyllobacteriaceae</taxon>
        <taxon>Mesorhizobium</taxon>
    </lineage>
</organism>
<dbReference type="RefSeq" id="WP_353646663.1">
    <property type="nucleotide sequence ID" value="NZ_CP159256.1"/>
</dbReference>
<proteinExistence type="predicted"/>
<name>A0AAU8D063_9HYPH</name>
<evidence type="ECO:0000313" key="1">
    <source>
        <dbReference type="EMBL" id="XCG52461.1"/>
    </source>
</evidence>
<keyword evidence="1" id="KW-0614">Plasmid</keyword>